<evidence type="ECO:0000313" key="3">
    <source>
        <dbReference type="EMBL" id="CAF0694425.1"/>
    </source>
</evidence>
<dbReference type="Gene3D" id="3.40.50.2000">
    <property type="entry name" value="Glycogen Phosphorylase B"/>
    <property type="match status" value="2"/>
</dbReference>
<dbReference type="Proteomes" id="UP000663859">
    <property type="component" value="Unassembled WGS sequence"/>
</dbReference>
<dbReference type="AlphaFoldDB" id="A0A8J2BS78"/>
<dbReference type="SUPFAM" id="SSF53756">
    <property type="entry name" value="UDP-Glycosyltransferase/glycogen phosphorylase"/>
    <property type="match status" value="1"/>
</dbReference>
<keyword evidence="4" id="KW-1185">Reference proteome</keyword>
<proteinExistence type="predicted"/>
<evidence type="ECO:0000259" key="2">
    <source>
        <dbReference type="Pfam" id="PF13579"/>
    </source>
</evidence>
<gene>
    <name evidence="3" type="ORF">MPNT_160049</name>
</gene>
<dbReference type="EMBL" id="CAJNOB010000008">
    <property type="protein sequence ID" value="CAF0694425.1"/>
    <property type="molecule type" value="Genomic_DNA"/>
</dbReference>
<dbReference type="Pfam" id="PF13579">
    <property type="entry name" value="Glyco_trans_4_4"/>
    <property type="match status" value="1"/>
</dbReference>
<dbReference type="PANTHER" id="PTHR12526">
    <property type="entry name" value="GLYCOSYLTRANSFERASE"/>
    <property type="match status" value="1"/>
</dbReference>
<dbReference type="InterPro" id="IPR028098">
    <property type="entry name" value="Glyco_trans_4-like_N"/>
</dbReference>
<accession>A0A8J2BS78</accession>
<protein>
    <submittedName>
        <fullName evidence="3">Glycosyltransferase</fullName>
    </submittedName>
</protein>
<evidence type="ECO:0000313" key="4">
    <source>
        <dbReference type="Proteomes" id="UP000663859"/>
    </source>
</evidence>
<organism evidence="3 4">
    <name type="scientific">Candidatus Methylacidithermus pantelleriae</name>
    <dbReference type="NCBI Taxonomy" id="2744239"/>
    <lineage>
        <taxon>Bacteria</taxon>
        <taxon>Pseudomonadati</taxon>
        <taxon>Verrucomicrobiota</taxon>
        <taxon>Methylacidiphilae</taxon>
        <taxon>Methylacidiphilales</taxon>
        <taxon>Methylacidiphilaceae</taxon>
        <taxon>Candidatus Methylacidithermus</taxon>
    </lineage>
</organism>
<dbReference type="InterPro" id="IPR001296">
    <property type="entry name" value="Glyco_trans_1"/>
</dbReference>
<comment type="caution">
    <text evidence="3">The sequence shown here is derived from an EMBL/GenBank/DDBJ whole genome shotgun (WGS) entry which is preliminary data.</text>
</comment>
<reference evidence="3" key="1">
    <citation type="submission" date="2021-02" db="EMBL/GenBank/DDBJ databases">
        <authorList>
            <person name="Cremers G."/>
            <person name="Picone N."/>
        </authorList>
    </citation>
    <scope>NUCLEOTIDE SEQUENCE</scope>
    <source>
        <strain evidence="3">PQ17</strain>
    </source>
</reference>
<feature type="domain" description="Glycosyltransferase subfamily 4-like N-terminal" evidence="2">
    <location>
        <begin position="1"/>
        <end position="154"/>
    </location>
</feature>
<dbReference type="Pfam" id="PF00534">
    <property type="entry name" value="Glycos_transf_1"/>
    <property type="match status" value="1"/>
</dbReference>
<name>A0A8J2BS78_9BACT</name>
<evidence type="ECO:0000259" key="1">
    <source>
        <dbReference type="Pfam" id="PF00534"/>
    </source>
</evidence>
<dbReference type="PANTHER" id="PTHR12526:SF637">
    <property type="entry name" value="GLYCOSYLTRANSFERASE EPSF-RELATED"/>
    <property type="match status" value="1"/>
</dbReference>
<feature type="domain" description="Glycosyl transferase family 1" evidence="1">
    <location>
        <begin position="171"/>
        <end position="335"/>
    </location>
</feature>
<dbReference type="GO" id="GO:0016757">
    <property type="term" value="F:glycosyltransferase activity"/>
    <property type="evidence" value="ECO:0007669"/>
    <property type="project" value="InterPro"/>
</dbReference>
<sequence>MAREFRSLGVDAEILTLDRPGADWGTGAGLTVYQLGPALGKYRYTGNLVSWVRAKAPNYDAVFIHGLWGYWMLGTWLGLRKRVPYFVYPHGMLDPWFRKAYPAKHLKKWVYWHLFEARILREASGVLFTCEEERRLGRESFGYNGWRDLVIPYGVPDPGPAKAGDAAAFAQKFPNLKEKKIWLFLGRIHPKKGCDLLIEAFSQVRHLDPNVWLLFVGPDEGGWRNFLERFAKDKRVGDRIVWAGPLYGEWKWRAIRASELLVLPSHQENFGRVVAEALACGVPVLITKSINIWREIESDGAGMVCDDELRSLTGSLQAWIQIPQVKRVQYAEKARRCFENRFWIRRAAEFLLGIVRGLTGNGKSNGKTLCPTVVVRT</sequence>